<dbReference type="EMBL" id="PXYI01000001">
    <property type="protein sequence ID" value="PSJ43232.1"/>
    <property type="molecule type" value="Genomic_DNA"/>
</dbReference>
<dbReference type="AlphaFoldDB" id="A0A2P7QZ39"/>
<accession>A0A2P7QZ39</accession>
<gene>
    <name evidence="2" type="ORF">C7I55_02295</name>
</gene>
<keyword evidence="3" id="KW-1185">Reference proteome</keyword>
<keyword evidence="1" id="KW-0732">Signal</keyword>
<comment type="caution">
    <text evidence="2">The sequence shown here is derived from an EMBL/GenBank/DDBJ whole genome shotgun (WGS) entry which is preliminary data.</text>
</comment>
<proteinExistence type="predicted"/>
<name>A0A2P7QZ39_9SPHN</name>
<sequence length="139" mass="14724">MQARSFLVLALTACAAAPAGAAEPVYFHQSGIARERFATDLAECVGLAEGVQAPRHFVYSPNLYAAAAGAFFAGLLGSGEKRKMIDSVLRTCMADKGYRRIKATGPLRKELGALSKDARLDRLYQLAAADAPPGKALPK</sequence>
<feature type="signal peptide" evidence="1">
    <location>
        <begin position="1"/>
        <end position="21"/>
    </location>
</feature>
<evidence type="ECO:0000313" key="3">
    <source>
        <dbReference type="Proteomes" id="UP000241167"/>
    </source>
</evidence>
<evidence type="ECO:0000256" key="1">
    <source>
        <dbReference type="SAM" id="SignalP"/>
    </source>
</evidence>
<reference evidence="2 3" key="1">
    <citation type="submission" date="2018-03" db="EMBL/GenBank/DDBJ databases">
        <title>The draft genome of Sphingosinicella sp. GL-C-18.</title>
        <authorList>
            <person name="Liu L."/>
            <person name="Li L."/>
            <person name="Liang L."/>
            <person name="Zhang X."/>
            <person name="Wang T."/>
        </authorList>
    </citation>
    <scope>NUCLEOTIDE SEQUENCE [LARGE SCALE GENOMIC DNA]</scope>
    <source>
        <strain evidence="2 3">GL-C-18</strain>
    </source>
</reference>
<dbReference type="Proteomes" id="UP000241167">
    <property type="component" value="Unassembled WGS sequence"/>
</dbReference>
<evidence type="ECO:0000313" key="2">
    <source>
        <dbReference type="EMBL" id="PSJ43232.1"/>
    </source>
</evidence>
<feature type="chain" id="PRO_5015108814" evidence="1">
    <location>
        <begin position="22"/>
        <end position="139"/>
    </location>
</feature>
<organism evidence="2 3">
    <name type="scientific">Allosphingosinicella deserti</name>
    <dbReference type="NCBI Taxonomy" id="2116704"/>
    <lineage>
        <taxon>Bacteria</taxon>
        <taxon>Pseudomonadati</taxon>
        <taxon>Pseudomonadota</taxon>
        <taxon>Alphaproteobacteria</taxon>
        <taxon>Sphingomonadales</taxon>
        <taxon>Sphingomonadaceae</taxon>
        <taxon>Allosphingosinicella</taxon>
    </lineage>
</organism>
<protein>
    <submittedName>
        <fullName evidence="2">Uncharacterized protein</fullName>
    </submittedName>
</protein>